<keyword evidence="2" id="KW-1185">Reference proteome</keyword>
<comment type="caution">
    <text evidence="1">The sequence shown here is derived from an EMBL/GenBank/DDBJ whole genome shotgun (WGS) entry which is preliminary data.</text>
</comment>
<organism evidence="1 2">
    <name type="scientific">Corchorus olitorius</name>
    <dbReference type="NCBI Taxonomy" id="93759"/>
    <lineage>
        <taxon>Eukaryota</taxon>
        <taxon>Viridiplantae</taxon>
        <taxon>Streptophyta</taxon>
        <taxon>Embryophyta</taxon>
        <taxon>Tracheophyta</taxon>
        <taxon>Spermatophyta</taxon>
        <taxon>Magnoliopsida</taxon>
        <taxon>eudicotyledons</taxon>
        <taxon>Gunneridae</taxon>
        <taxon>Pentapetalae</taxon>
        <taxon>rosids</taxon>
        <taxon>malvids</taxon>
        <taxon>Malvales</taxon>
        <taxon>Malvaceae</taxon>
        <taxon>Grewioideae</taxon>
        <taxon>Apeibeae</taxon>
        <taxon>Corchorus</taxon>
    </lineage>
</organism>
<proteinExistence type="predicted"/>
<evidence type="ECO:0000313" key="2">
    <source>
        <dbReference type="Proteomes" id="UP000187203"/>
    </source>
</evidence>
<sequence length="72" mass="8510">MNRANGRHRPPRASKETMKGILVFERRCVLLLGESLCVYEECFSEKEALNSSGKREFRERVLRERVKRETPE</sequence>
<dbReference type="EMBL" id="AWUE01021987">
    <property type="protein sequence ID" value="OMO60036.1"/>
    <property type="molecule type" value="Genomic_DNA"/>
</dbReference>
<reference evidence="2" key="1">
    <citation type="submission" date="2013-09" db="EMBL/GenBank/DDBJ databases">
        <title>Corchorus olitorius genome sequencing.</title>
        <authorList>
            <person name="Alam M."/>
            <person name="Haque M.S."/>
            <person name="Islam M.S."/>
            <person name="Emdad E.M."/>
            <person name="Islam M.M."/>
            <person name="Ahmed B."/>
            <person name="Halim A."/>
            <person name="Hossen Q.M.M."/>
            <person name="Hossain M.Z."/>
            <person name="Ahmed R."/>
            <person name="Khan M.M."/>
            <person name="Islam R."/>
            <person name="Rashid M.M."/>
            <person name="Khan S.A."/>
            <person name="Rahman M.S."/>
            <person name="Alam M."/>
            <person name="Yahiya A.S."/>
            <person name="Khan M.S."/>
            <person name="Azam M.S."/>
            <person name="Haque T."/>
            <person name="Lashkar M.Z.H."/>
            <person name="Akhand A.I."/>
            <person name="Morshed G."/>
            <person name="Roy S."/>
            <person name="Uddin K.S."/>
            <person name="Rabeya T."/>
            <person name="Hossain A.S."/>
            <person name="Chowdhury A."/>
            <person name="Snigdha A.R."/>
            <person name="Mortoza M.S."/>
            <person name="Matin S.A."/>
            <person name="Hoque S.M.E."/>
            <person name="Islam M.K."/>
            <person name="Roy D.K."/>
            <person name="Haider R."/>
            <person name="Moosa M.M."/>
            <person name="Elias S.M."/>
            <person name="Hasan A.M."/>
            <person name="Jahan S."/>
            <person name="Shafiuddin M."/>
            <person name="Mahmood N."/>
            <person name="Shommy N.S."/>
        </authorList>
    </citation>
    <scope>NUCLEOTIDE SEQUENCE [LARGE SCALE GENOMIC DNA]</scope>
    <source>
        <strain evidence="2">cv. O-4</strain>
    </source>
</reference>
<dbReference type="AlphaFoldDB" id="A0A1R3GPP8"/>
<protein>
    <submittedName>
        <fullName evidence="1">Uncharacterized protein</fullName>
    </submittedName>
</protein>
<name>A0A1R3GPP8_9ROSI</name>
<gene>
    <name evidence="1" type="ORF">COLO4_33967</name>
</gene>
<accession>A0A1R3GPP8</accession>
<evidence type="ECO:0000313" key="1">
    <source>
        <dbReference type="EMBL" id="OMO60036.1"/>
    </source>
</evidence>
<dbReference type="Proteomes" id="UP000187203">
    <property type="component" value="Unassembled WGS sequence"/>
</dbReference>